<sequence length="195" mass="22646">MDELTRWVKNLIFIILFTTFIEMFLPENNMRKYVRIITGFFIIAIFLSPLSALFGHDITSLDEIVPDNVSFGNWDKIKHRGQELSNTNRVLLKDYYEKRVASRVEEVVKLDYPGYQKKVEVEVDDEYTITGINIVIIPDNEIYIKPVEINGDIQDRDDNERNEFQEELLSLKSKVSTVFQIPPGLINISVRDGGK</sequence>
<dbReference type="AlphaFoldDB" id="B8D2F2"/>
<dbReference type="eggNOG" id="ENOG5032R4I">
    <property type="taxonomic scope" value="Bacteria"/>
</dbReference>
<dbReference type="HOGENOM" id="CLU_094201_1_1_9"/>
<feature type="transmembrane region" description="Helical" evidence="1">
    <location>
        <begin position="37"/>
        <end position="55"/>
    </location>
</feature>
<feature type="transmembrane region" description="Helical" evidence="1">
    <location>
        <begin position="6"/>
        <end position="25"/>
    </location>
</feature>
<dbReference type="NCBIfam" id="TIGR02896">
    <property type="entry name" value="spore_III_AF"/>
    <property type="match status" value="1"/>
</dbReference>
<organism evidence="2 3">
    <name type="scientific">Halothermothrix orenii (strain H 168 / OCM 544 / DSM 9562)</name>
    <dbReference type="NCBI Taxonomy" id="373903"/>
    <lineage>
        <taxon>Bacteria</taxon>
        <taxon>Bacillati</taxon>
        <taxon>Bacillota</taxon>
        <taxon>Clostridia</taxon>
        <taxon>Halanaerobiales</taxon>
        <taxon>Halothermotrichaceae</taxon>
        <taxon>Halothermothrix</taxon>
    </lineage>
</organism>
<evidence type="ECO:0000313" key="3">
    <source>
        <dbReference type="Proteomes" id="UP000000719"/>
    </source>
</evidence>
<dbReference type="OrthoDB" id="2375554at2"/>
<evidence type="ECO:0000256" key="1">
    <source>
        <dbReference type="SAM" id="Phobius"/>
    </source>
</evidence>
<dbReference type="InterPro" id="IPR014245">
    <property type="entry name" value="Spore_III_AF"/>
</dbReference>
<keyword evidence="1" id="KW-0472">Membrane</keyword>
<keyword evidence="3" id="KW-1185">Reference proteome</keyword>
<dbReference type="EMBL" id="CP001098">
    <property type="protein sequence ID" value="ACL69379.1"/>
    <property type="molecule type" value="Genomic_DNA"/>
</dbReference>
<name>B8D2F2_HALOH</name>
<gene>
    <name evidence="2" type="ordered locus">Hore_06220</name>
</gene>
<evidence type="ECO:0000313" key="2">
    <source>
        <dbReference type="EMBL" id="ACL69379.1"/>
    </source>
</evidence>
<proteinExistence type="predicted"/>
<dbReference type="Pfam" id="PF09581">
    <property type="entry name" value="Spore_III_AF"/>
    <property type="match status" value="1"/>
</dbReference>
<protein>
    <submittedName>
        <fullName evidence="2">Stage III sporulation protein AF</fullName>
    </submittedName>
</protein>
<dbReference type="RefSeq" id="WP_012635567.1">
    <property type="nucleotide sequence ID" value="NC_011899.1"/>
</dbReference>
<dbReference type="KEGG" id="hor:Hore_06220"/>
<accession>B8D2F2</accession>
<keyword evidence="1" id="KW-1133">Transmembrane helix</keyword>
<reference evidence="2 3" key="1">
    <citation type="journal article" date="2009" name="PLoS ONE">
        <title>Genome analysis of the anaerobic thermohalophilic bacterium Halothermothrix orenii.</title>
        <authorList>
            <person name="Mavromatis K."/>
            <person name="Ivanova N."/>
            <person name="Anderson I."/>
            <person name="Lykidis A."/>
            <person name="Hooper S.D."/>
            <person name="Sun H."/>
            <person name="Kunin V."/>
            <person name="Lapidus A."/>
            <person name="Hugenholtz P."/>
            <person name="Patel B."/>
            <person name="Kyrpides N.C."/>
        </authorList>
    </citation>
    <scope>NUCLEOTIDE SEQUENCE [LARGE SCALE GENOMIC DNA]</scope>
    <source>
        <strain evidence="3">H 168 / OCM 544 / DSM 9562</strain>
    </source>
</reference>
<dbReference type="STRING" id="373903.Hore_06220"/>
<keyword evidence="1" id="KW-0812">Transmembrane</keyword>
<dbReference type="Proteomes" id="UP000000719">
    <property type="component" value="Chromosome"/>
</dbReference>